<organism evidence="4 5">
    <name type="scientific">Candidatus Ozemobacter sibiricus</name>
    <dbReference type="NCBI Taxonomy" id="2268124"/>
    <lineage>
        <taxon>Bacteria</taxon>
        <taxon>Candidatus Ozemobacteria</taxon>
        <taxon>Candidatus Ozemobacterales</taxon>
        <taxon>Candidatus Ozemobacteraceae</taxon>
        <taxon>Candidatus Ozemobacter</taxon>
    </lineage>
</organism>
<dbReference type="EMBL" id="QOQW01000026">
    <property type="protein sequence ID" value="RCK78196.1"/>
    <property type="molecule type" value="Genomic_DNA"/>
</dbReference>
<dbReference type="PROSITE" id="PS51257">
    <property type="entry name" value="PROKAR_LIPOPROTEIN"/>
    <property type="match status" value="1"/>
</dbReference>
<protein>
    <recommendedName>
        <fullName evidence="3">FecR protein domain-containing protein</fullName>
    </recommendedName>
</protein>
<comment type="caution">
    <text evidence="4">The sequence shown here is derived from an EMBL/GenBank/DDBJ whole genome shotgun (WGS) entry which is preliminary data.</text>
</comment>
<feature type="signal peptide" evidence="2">
    <location>
        <begin position="1"/>
        <end position="18"/>
    </location>
</feature>
<feature type="domain" description="FecR protein" evidence="3">
    <location>
        <begin position="73"/>
        <end position="155"/>
    </location>
</feature>
<evidence type="ECO:0000256" key="2">
    <source>
        <dbReference type="SAM" id="SignalP"/>
    </source>
</evidence>
<evidence type="ECO:0000313" key="4">
    <source>
        <dbReference type="EMBL" id="RCK78196.1"/>
    </source>
</evidence>
<evidence type="ECO:0000313" key="5">
    <source>
        <dbReference type="Proteomes" id="UP000252355"/>
    </source>
</evidence>
<dbReference type="Pfam" id="PF04773">
    <property type="entry name" value="FecR"/>
    <property type="match status" value="1"/>
</dbReference>
<dbReference type="InterPro" id="IPR006860">
    <property type="entry name" value="FecR"/>
</dbReference>
<evidence type="ECO:0000259" key="3">
    <source>
        <dbReference type="Pfam" id="PF04773"/>
    </source>
</evidence>
<reference evidence="4 5" key="1">
    <citation type="submission" date="2018-05" db="EMBL/GenBank/DDBJ databases">
        <title>A metagenomic window into the 2 km-deep terrestrial subsurface aquifer revealed taxonomically and functionally diverse microbial community comprising novel uncultured bacterial lineages.</title>
        <authorList>
            <person name="Kadnikov V.V."/>
            <person name="Mardanov A.V."/>
            <person name="Beletsky A.V."/>
            <person name="Banks D."/>
            <person name="Pimenov N.V."/>
            <person name="Frank Y.A."/>
            <person name="Karnachuk O.V."/>
            <person name="Ravin N.V."/>
        </authorList>
    </citation>
    <scope>NUCLEOTIDE SEQUENCE [LARGE SCALE GENOMIC DNA]</scope>
    <source>
        <strain evidence="4">BY5</strain>
    </source>
</reference>
<proteinExistence type="predicted"/>
<keyword evidence="2" id="KW-0732">Signal</keyword>
<evidence type="ECO:0000256" key="1">
    <source>
        <dbReference type="SAM" id="Coils"/>
    </source>
</evidence>
<accession>A0A367ZJC2</accession>
<dbReference type="Gene3D" id="2.60.120.1440">
    <property type="match status" value="1"/>
</dbReference>
<keyword evidence="1" id="KW-0175">Coiled coil</keyword>
<feature type="coiled-coil region" evidence="1">
    <location>
        <begin position="469"/>
        <end position="524"/>
    </location>
</feature>
<feature type="chain" id="PRO_5016883644" description="FecR protein domain-containing protein" evidence="2">
    <location>
        <begin position="19"/>
        <end position="526"/>
    </location>
</feature>
<gene>
    <name evidence="4" type="ORF">OZSIB_1712</name>
</gene>
<name>A0A367ZJC2_9BACT</name>
<dbReference type="Proteomes" id="UP000252355">
    <property type="component" value="Unassembled WGS sequence"/>
</dbReference>
<dbReference type="PANTHER" id="PTHR38731">
    <property type="entry name" value="LIPL45-RELATED LIPOPROTEIN-RELATED"/>
    <property type="match status" value="1"/>
</dbReference>
<dbReference type="AlphaFoldDB" id="A0A367ZJC2"/>
<sequence>MKVRASSAVVIVCGLVLAGCLWSPLTAQQALSTSELIKVEGKVEVKKGQAPTFKPVPPNLKLAGALKRLDGGDKVRTGVQSGAELMLKDTCVLAVKEGSLFEVPLVIGEKGLAQLKAQQGSFLFKVVSGSDFKVQTADVVAAVKGTLFEVEMTDSFHKLLQLPGLEIGIDNIGGTMVDVYEGEVELTNQASKATRRLKAGQGISVLNRLLMGLDKNFAEGFSPIRAFDPLERLRKNFGQVGELLHGLASTRQGLLGFDSTGLSLPLGRLNLGERLGRFSEGFAPELRQKLTSLGSSLGELRSTLEEWKKIGQALKGEEFKPRLDERRFPRQKFPLIVPEVAVKEACLGDGLFVAVGPRPGCQVVRLTPEEDQGLVLQEGEGTFRIRDFLHGIDGVVTVRQEAGQLVTVLEMTDGTLHVRIPGELEVHPVGAKQRLAFVTSQADGSSRRLEPAPALDPNPKVLEYSFRAEAEIAKQRAEHEQKVGKARQEAIEKVVDQLKDGKGRDQLKEKAKDLKNLGKNLRNLWR</sequence>